<comment type="pathway">
    <text evidence="2">Amino-acid biosynthesis; L-methionine biosynthesis via salvage pathway; L-methionine from S-methyl-5-thio-alpha-D-ribose 1-phosphate: step 1/6.</text>
</comment>
<dbReference type="InterPro" id="IPR027363">
    <property type="entry name" value="M1Pi_N"/>
</dbReference>
<dbReference type="SUPFAM" id="SSF100950">
    <property type="entry name" value="NagB/RpiA/CoA transferase-like"/>
    <property type="match status" value="1"/>
</dbReference>
<dbReference type="InterPro" id="IPR042529">
    <property type="entry name" value="IF_2B-like_C"/>
</dbReference>
<feature type="binding site" evidence="2">
    <location>
        <begin position="244"/>
        <end position="245"/>
    </location>
    <ligand>
        <name>substrate</name>
    </ligand>
</feature>
<dbReference type="NCBIfam" id="TIGR00512">
    <property type="entry name" value="salvage_mtnA"/>
    <property type="match status" value="1"/>
</dbReference>
<comment type="similarity">
    <text evidence="2">Belongs to the EIF-2B alpha/beta/delta subunits family. MtnA subfamily.</text>
</comment>
<comment type="caution">
    <text evidence="3">The sequence shown here is derived from an EMBL/GenBank/DDBJ whole genome shotgun (WGS) entry which is preliminary data.</text>
</comment>
<dbReference type="PANTHER" id="PTHR43475">
    <property type="entry name" value="METHYLTHIORIBOSE-1-PHOSPHATE ISOMERASE"/>
    <property type="match status" value="1"/>
</dbReference>
<comment type="function">
    <text evidence="2">Catalyzes the interconversion of methylthioribose-1-phosphate (MTR-1-P) into methylthioribulose-1-phosphate (MTRu-1-P).</text>
</comment>
<dbReference type="NCBIfam" id="TIGR00524">
    <property type="entry name" value="eIF-2B_rel"/>
    <property type="match status" value="1"/>
</dbReference>
<dbReference type="RefSeq" id="WP_306727667.1">
    <property type="nucleotide sequence ID" value="NZ_JAVDDT010000002.1"/>
</dbReference>
<dbReference type="Pfam" id="PF01008">
    <property type="entry name" value="IF-2B"/>
    <property type="match status" value="1"/>
</dbReference>
<keyword evidence="4" id="KW-1185">Reference proteome</keyword>
<protein>
    <recommendedName>
        <fullName evidence="2">Methylthioribose-1-phosphate isomerase</fullName>
        <shortName evidence="2">M1Pi</shortName>
        <shortName evidence="2">MTR-1-P isomerase</shortName>
        <ecNumber evidence="2">5.3.1.23</ecNumber>
    </recommendedName>
    <alternativeName>
        <fullName evidence="2">S-methyl-5-thioribose-1-phosphate isomerase</fullName>
    </alternativeName>
</protein>
<keyword evidence="1 2" id="KW-0413">Isomerase</keyword>
<evidence type="ECO:0000313" key="4">
    <source>
        <dbReference type="Proteomes" id="UP001239019"/>
    </source>
</evidence>
<name>A0ABU0W580_9GAMM</name>
<dbReference type="EC" id="5.3.1.23" evidence="2"/>
<feature type="site" description="Transition state stabilizer" evidence="2">
    <location>
        <position position="154"/>
    </location>
</feature>
<dbReference type="InterPro" id="IPR005251">
    <property type="entry name" value="IF-M1Pi"/>
</dbReference>
<evidence type="ECO:0000256" key="2">
    <source>
        <dbReference type="HAMAP-Rule" id="MF_01678"/>
    </source>
</evidence>
<feature type="active site" description="Proton donor" evidence="2">
    <location>
        <position position="234"/>
    </location>
</feature>
<dbReference type="Gene3D" id="3.40.50.10470">
    <property type="entry name" value="Translation initiation factor eif-2b, domain 2"/>
    <property type="match status" value="1"/>
</dbReference>
<feature type="binding site" evidence="2">
    <location>
        <begin position="47"/>
        <end position="49"/>
    </location>
    <ligand>
        <name>substrate</name>
    </ligand>
</feature>
<dbReference type="InterPro" id="IPR000649">
    <property type="entry name" value="IF-2B-related"/>
</dbReference>
<feature type="binding site" evidence="2">
    <location>
        <position position="88"/>
    </location>
    <ligand>
        <name>substrate</name>
    </ligand>
</feature>
<proteinExistence type="inferred from homology"/>
<dbReference type="HAMAP" id="MF_01678">
    <property type="entry name" value="Salvage_MtnA"/>
    <property type="match status" value="1"/>
</dbReference>
<accession>A0ABU0W580</accession>
<dbReference type="InterPro" id="IPR037171">
    <property type="entry name" value="NagB/RpiA_transferase-like"/>
</dbReference>
<dbReference type="EMBL" id="JAVDDT010000002">
    <property type="protein sequence ID" value="MDQ2069177.1"/>
    <property type="molecule type" value="Genomic_DNA"/>
</dbReference>
<organism evidence="3 4">
    <name type="scientific">Natronospira bacteriovora</name>
    <dbReference type="NCBI Taxonomy" id="3069753"/>
    <lineage>
        <taxon>Bacteria</taxon>
        <taxon>Pseudomonadati</taxon>
        <taxon>Pseudomonadota</taxon>
        <taxon>Gammaproteobacteria</taxon>
        <taxon>Natronospirales</taxon>
        <taxon>Natronospiraceae</taxon>
        <taxon>Natronospira</taxon>
    </lineage>
</organism>
<dbReference type="Proteomes" id="UP001239019">
    <property type="component" value="Unassembled WGS sequence"/>
</dbReference>
<dbReference type="PANTHER" id="PTHR43475:SF1">
    <property type="entry name" value="METHYLTHIORIBOSE-1-PHOSPHATE ISOMERASE"/>
    <property type="match status" value="1"/>
</dbReference>
<gene>
    <name evidence="2 3" type="primary">mtnA</name>
    <name evidence="3" type="ORF">RBH19_04770</name>
</gene>
<evidence type="ECO:0000313" key="3">
    <source>
        <dbReference type="EMBL" id="MDQ2069177.1"/>
    </source>
</evidence>
<dbReference type="InterPro" id="IPR011559">
    <property type="entry name" value="Initiation_fac_2B_a/b/d"/>
</dbReference>
<comment type="catalytic activity">
    <reaction evidence="2">
        <text>5-(methylsulfanyl)-alpha-D-ribose 1-phosphate = 5-(methylsulfanyl)-D-ribulose 1-phosphate</text>
        <dbReference type="Rhea" id="RHEA:19989"/>
        <dbReference type="ChEBI" id="CHEBI:58533"/>
        <dbReference type="ChEBI" id="CHEBI:58548"/>
        <dbReference type="EC" id="5.3.1.23"/>
    </reaction>
</comment>
<dbReference type="GO" id="GO:0046523">
    <property type="term" value="F:S-methyl-5-thioribose-1-phosphate isomerase activity"/>
    <property type="evidence" value="ECO:0007669"/>
    <property type="project" value="UniProtKB-EC"/>
</dbReference>
<dbReference type="Gene3D" id="1.20.120.420">
    <property type="entry name" value="translation initiation factor eif-2b, domain 1"/>
    <property type="match status" value="1"/>
</dbReference>
<keyword evidence="2" id="KW-0028">Amino-acid biosynthesis</keyword>
<evidence type="ECO:0000256" key="1">
    <source>
        <dbReference type="ARBA" id="ARBA00023235"/>
    </source>
</evidence>
<dbReference type="NCBIfam" id="NF004326">
    <property type="entry name" value="PRK05720.1"/>
    <property type="match status" value="1"/>
</dbReference>
<feature type="binding site" evidence="2">
    <location>
        <position position="193"/>
    </location>
    <ligand>
        <name>substrate</name>
    </ligand>
</feature>
<reference evidence="3 4" key="1">
    <citation type="submission" date="2023-08" db="EMBL/GenBank/DDBJ databases">
        <title>Whole-genome sequencing of halo(alkali)philic microorganisms from hypersaline lakes.</title>
        <authorList>
            <person name="Sorokin D.Y."/>
            <person name="Abbas B."/>
            <person name="Merkel A.Y."/>
        </authorList>
    </citation>
    <scope>NUCLEOTIDE SEQUENCE [LARGE SCALE GENOMIC DNA]</scope>
    <source>
        <strain evidence="3 4">AB-CW4</strain>
    </source>
</reference>
<sequence>MLVPLQWEEDKPCLRVLDQRLLPGENRWLVCENSRQVADAIHVMAVRGAPAIGIAAAWGVVLALHEVAGREDWSAALQERLSQLAGARPTAVNLHWAITATQRQIAGCETAAAALAVAGRLAAHIQAADLAANQRIGELGAALLPERARVLTHCNTGALATGGHGTALGVVRTAWSSGRLQSVMATETRPWLQGLRLTSWELAEDGIPVTLIVDSAAAAMMQAGEVDAVIIGADRITRRGDVANKIGSYALALAARAHKIPFYVAAPASTVDVSLESGEDIEIEDREAGEIWRAAGLEHGIAGVRTRNPAFDVTPASLVTAIITENGVSWPASGEGMELLAEPARP</sequence>
<keyword evidence="2" id="KW-0486">Methionine biosynthesis</keyword>